<sequence length="147" mass="16852">MKLYVILLLYPVVCYAQLDFTPLCIGDRLKTVYKQCMEEAGVSKADVTDFIDQKPAQNELAKCFRACVLTECNMMDENGNFKRNSAFEMAENFSTGQISEIKIIENVANMCLQNIPHATMGRCQKAEDFFMCTSEMCKTHYCFIYLQ</sequence>
<evidence type="ECO:0000313" key="3">
    <source>
        <dbReference type="RefSeq" id="XP_058978529.1"/>
    </source>
</evidence>
<gene>
    <name evidence="3" type="primary">LOC131802361</name>
</gene>
<feature type="chain" id="PRO_5047040965" evidence="1">
    <location>
        <begin position="17"/>
        <end position="147"/>
    </location>
</feature>
<keyword evidence="2" id="KW-1185">Reference proteome</keyword>
<dbReference type="CDD" id="cd23992">
    <property type="entry name" value="PBP_GOBP"/>
    <property type="match status" value="1"/>
</dbReference>
<protein>
    <submittedName>
        <fullName evidence="3">General odorant-binding protein 28a-like</fullName>
    </submittedName>
</protein>
<dbReference type="InterPro" id="IPR036728">
    <property type="entry name" value="PBP_GOBP_sf"/>
</dbReference>
<evidence type="ECO:0000313" key="2">
    <source>
        <dbReference type="Proteomes" id="UP001652621"/>
    </source>
</evidence>
<feature type="signal peptide" evidence="1">
    <location>
        <begin position="1"/>
        <end position="16"/>
    </location>
</feature>
<name>A0ABM3UYC1_MUSDO</name>
<dbReference type="Gene3D" id="1.10.238.20">
    <property type="entry name" value="Pheromone/general odorant binding protein domain"/>
    <property type="match status" value="1"/>
</dbReference>
<dbReference type="SUPFAM" id="SSF47565">
    <property type="entry name" value="Insect pheromone/odorant-binding proteins"/>
    <property type="match status" value="1"/>
</dbReference>
<dbReference type="RefSeq" id="XP_058978529.1">
    <property type="nucleotide sequence ID" value="XM_059122546.1"/>
</dbReference>
<evidence type="ECO:0000256" key="1">
    <source>
        <dbReference type="SAM" id="SignalP"/>
    </source>
</evidence>
<keyword evidence="1" id="KW-0732">Signal</keyword>
<dbReference type="Pfam" id="PF01395">
    <property type="entry name" value="PBP_GOBP"/>
    <property type="match status" value="1"/>
</dbReference>
<reference evidence="3" key="1">
    <citation type="submission" date="2025-08" db="UniProtKB">
        <authorList>
            <consortium name="RefSeq"/>
        </authorList>
    </citation>
    <scope>IDENTIFICATION</scope>
    <source>
        <strain evidence="3">Aabys</strain>
        <tissue evidence="3">Whole body</tissue>
    </source>
</reference>
<dbReference type="Proteomes" id="UP001652621">
    <property type="component" value="Unplaced"/>
</dbReference>
<dbReference type="GeneID" id="131802361"/>
<dbReference type="SMART" id="SM00708">
    <property type="entry name" value="PhBP"/>
    <property type="match status" value="1"/>
</dbReference>
<organism evidence="2 3">
    <name type="scientific">Musca domestica</name>
    <name type="common">House fly</name>
    <dbReference type="NCBI Taxonomy" id="7370"/>
    <lineage>
        <taxon>Eukaryota</taxon>
        <taxon>Metazoa</taxon>
        <taxon>Ecdysozoa</taxon>
        <taxon>Arthropoda</taxon>
        <taxon>Hexapoda</taxon>
        <taxon>Insecta</taxon>
        <taxon>Pterygota</taxon>
        <taxon>Neoptera</taxon>
        <taxon>Endopterygota</taxon>
        <taxon>Diptera</taxon>
        <taxon>Brachycera</taxon>
        <taxon>Muscomorpha</taxon>
        <taxon>Muscoidea</taxon>
        <taxon>Muscidae</taxon>
        <taxon>Musca</taxon>
    </lineage>
</organism>
<proteinExistence type="predicted"/>
<accession>A0ABM3UYC1</accession>
<dbReference type="InterPro" id="IPR006170">
    <property type="entry name" value="PBP/GOBP"/>
</dbReference>